<dbReference type="SUPFAM" id="SSF56672">
    <property type="entry name" value="DNA/RNA polymerases"/>
    <property type="match status" value="1"/>
</dbReference>
<evidence type="ECO:0000256" key="1">
    <source>
        <dbReference type="ARBA" id="ARBA00022670"/>
    </source>
</evidence>
<feature type="domain" description="Integrase catalytic" evidence="6">
    <location>
        <begin position="542"/>
        <end position="707"/>
    </location>
</feature>
<name>A0A438GZ04_VITVI</name>
<dbReference type="InterPro" id="IPR036397">
    <property type="entry name" value="RNaseH_sf"/>
</dbReference>
<dbReference type="Pfam" id="PF22936">
    <property type="entry name" value="Pol_BBD"/>
    <property type="match status" value="1"/>
</dbReference>
<feature type="region of interest" description="Disordered" evidence="5">
    <location>
        <begin position="240"/>
        <end position="303"/>
    </location>
</feature>
<evidence type="ECO:0000313" key="8">
    <source>
        <dbReference type="Proteomes" id="UP000288805"/>
    </source>
</evidence>
<reference evidence="7 8" key="1">
    <citation type="journal article" date="2018" name="PLoS Genet.">
        <title>Population sequencing reveals clonal diversity and ancestral inbreeding in the grapevine cultivar Chardonnay.</title>
        <authorList>
            <person name="Roach M.J."/>
            <person name="Johnson D.L."/>
            <person name="Bohlmann J."/>
            <person name="van Vuuren H.J."/>
            <person name="Jones S.J."/>
            <person name="Pretorius I.S."/>
            <person name="Schmidt S.A."/>
            <person name="Borneman A.R."/>
        </authorList>
    </citation>
    <scope>NUCLEOTIDE SEQUENCE [LARGE SCALE GENOMIC DNA]</scope>
    <source>
        <strain evidence="8">cv. Chardonnay</strain>
        <tissue evidence="7">Leaf</tissue>
    </source>
</reference>
<dbReference type="Pfam" id="PF25597">
    <property type="entry name" value="SH3_retrovirus"/>
    <property type="match status" value="1"/>
</dbReference>
<dbReference type="PANTHER" id="PTHR42648:SF26">
    <property type="entry name" value="INTEGRASE CATALYTIC DOMAIN-CONTAINING PROTEIN"/>
    <property type="match status" value="1"/>
</dbReference>
<dbReference type="GO" id="GO:0004190">
    <property type="term" value="F:aspartic-type endopeptidase activity"/>
    <property type="evidence" value="ECO:0007669"/>
    <property type="project" value="UniProtKB-KW"/>
</dbReference>
<dbReference type="InterPro" id="IPR057670">
    <property type="entry name" value="SH3_retrovirus"/>
</dbReference>
<evidence type="ECO:0000259" key="6">
    <source>
        <dbReference type="PROSITE" id="PS50994"/>
    </source>
</evidence>
<dbReference type="InterPro" id="IPR039537">
    <property type="entry name" value="Retrotran_Ty1/copia-like"/>
</dbReference>
<dbReference type="InterPro" id="IPR043502">
    <property type="entry name" value="DNA/RNA_pol_sf"/>
</dbReference>
<dbReference type="InterPro" id="IPR025724">
    <property type="entry name" value="GAG-pre-integrase_dom"/>
</dbReference>
<dbReference type="CDD" id="cd09272">
    <property type="entry name" value="RNase_HI_RT_Ty1"/>
    <property type="match status" value="1"/>
</dbReference>
<evidence type="ECO:0000256" key="2">
    <source>
        <dbReference type="ARBA" id="ARBA00022723"/>
    </source>
</evidence>
<keyword evidence="2" id="KW-0479">Metal-binding</keyword>
<dbReference type="InterPro" id="IPR013103">
    <property type="entry name" value="RVT_2"/>
</dbReference>
<dbReference type="Gene3D" id="3.30.420.10">
    <property type="entry name" value="Ribonuclease H-like superfamily/Ribonuclease H"/>
    <property type="match status" value="1"/>
</dbReference>
<dbReference type="Pfam" id="PF07727">
    <property type="entry name" value="RVT_2"/>
    <property type="match status" value="1"/>
</dbReference>
<dbReference type="GO" id="GO:0046872">
    <property type="term" value="F:metal ion binding"/>
    <property type="evidence" value="ECO:0007669"/>
    <property type="project" value="UniProtKB-KW"/>
</dbReference>
<dbReference type="Pfam" id="PF14223">
    <property type="entry name" value="Retrotran_gag_2"/>
    <property type="match status" value="1"/>
</dbReference>
<dbReference type="Pfam" id="PF00665">
    <property type="entry name" value="rve"/>
    <property type="match status" value="1"/>
</dbReference>
<proteinExistence type="predicted"/>
<protein>
    <submittedName>
        <fullName evidence="7">Retrovirus-related Pol polyprotein from transposon TNT 1-94</fullName>
    </submittedName>
</protein>
<dbReference type="InterPro" id="IPR054722">
    <property type="entry name" value="PolX-like_BBD"/>
</dbReference>
<gene>
    <name evidence="7" type="primary">POLX_1345</name>
    <name evidence="7" type="ORF">CK203_043656</name>
</gene>
<dbReference type="Pfam" id="PF13976">
    <property type="entry name" value="gag_pre-integrs"/>
    <property type="match status" value="1"/>
</dbReference>
<dbReference type="Proteomes" id="UP000288805">
    <property type="component" value="Unassembled WGS sequence"/>
</dbReference>
<evidence type="ECO:0000256" key="3">
    <source>
        <dbReference type="ARBA" id="ARBA00022750"/>
    </source>
</evidence>
<keyword evidence="1" id="KW-0645">Protease</keyword>
<dbReference type="InterPro" id="IPR001584">
    <property type="entry name" value="Integrase_cat-core"/>
</dbReference>
<dbReference type="GO" id="GO:0003676">
    <property type="term" value="F:nucleic acid binding"/>
    <property type="evidence" value="ECO:0007669"/>
    <property type="project" value="InterPro"/>
</dbReference>
<feature type="compositionally biased region" description="Low complexity" evidence="5">
    <location>
        <begin position="268"/>
        <end position="303"/>
    </location>
</feature>
<dbReference type="SUPFAM" id="SSF53098">
    <property type="entry name" value="Ribonuclease H-like"/>
    <property type="match status" value="1"/>
</dbReference>
<evidence type="ECO:0000256" key="5">
    <source>
        <dbReference type="SAM" id="MobiDB-lite"/>
    </source>
</evidence>
<organism evidence="7 8">
    <name type="scientific">Vitis vinifera</name>
    <name type="common">Grape</name>
    <dbReference type="NCBI Taxonomy" id="29760"/>
    <lineage>
        <taxon>Eukaryota</taxon>
        <taxon>Viridiplantae</taxon>
        <taxon>Streptophyta</taxon>
        <taxon>Embryophyta</taxon>
        <taxon>Tracheophyta</taxon>
        <taxon>Spermatophyta</taxon>
        <taxon>Magnoliopsida</taxon>
        <taxon>eudicotyledons</taxon>
        <taxon>Gunneridae</taxon>
        <taxon>Pentapetalae</taxon>
        <taxon>rosids</taxon>
        <taxon>Vitales</taxon>
        <taxon>Vitaceae</taxon>
        <taxon>Viteae</taxon>
        <taxon>Vitis</taxon>
    </lineage>
</organism>
<keyword evidence="4" id="KW-0378">Hydrolase</keyword>
<dbReference type="PROSITE" id="PS50994">
    <property type="entry name" value="INTEGRASE"/>
    <property type="match status" value="1"/>
</dbReference>
<keyword evidence="3" id="KW-0064">Aspartyl protease</keyword>
<evidence type="ECO:0000313" key="7">
    <source>
        <dbReference type="EMBL" id="RVW77387.1"/>
    </source>
</evidence>
<dbReference type="GO" id="GO:0006508">
    <property type="term" value="P:proteolysis"/>
    <property type="evidence" value="ECO:0007669"/>
    <property type="project" value="UniProtKB-KW"/>
</dbReference>
<dbReference type="GO" id="GO:0015074">
    <property type="term" value="P:DNA integration"/>
    <property type="evidence" value="ECO:0007669"/>
    <property type="project" value="InterPro"/>
</dbReference>
<feature type="compositionally biased region" description="Polar residues" evidence="5">
    <location>
        <begin position="243"/>
        <end position="267"/>
    </location>
</feature>
<sequence length="1448" mass="161752">MVSEQLQAHALLDPMAVSSNASATFNLPAQVISIKLDGTNFLAWSAQLLPLFRSYGLMGIVDGSNPCPPQYSSDDLCDQGVLNSAHVIWQYKDQTVLGWIVSSLSPSIVSTIYGLETSRLAWQALNSHFAAPSTSRISLIKRKLQSVQQDSMSCQSFLDEVKSLSDELSAVGKPVEDFDLILSVLNGLNSSFHSFVTTYMLLAKEKSMPFSDFHAELLNYDLMQQFHNHTIQPETGSYALYSHKNSSKPGPRSHNINRSRSSGTSKFPGSVPVPSSSPFRQPLPHLPASSSPPVSHASRSRSPCQICKRENHQALDCYNRMNYAFQGRHPPTELAAMVAEANTTYLNQHQWYADSGANIHVTSDAANLAISQPYEGPDTVGVGNGAGLIISRTGTATIKTPSSTLALNDVAYCPQASAHLLSINKFCKDNNVLFELTGSDFSVKDLKTGKTLMTGPSDRGLYPINLQQLSSSKFHAFSMIVGVKASTATWHYRLGHPSSSTLHHVLHNYSLPVSDSFHKKSICESCQLGKSKQLPFSDSSRESTTPLELIHSHVWSTSTPSLSGCLYYVIFIDDFTRFCWLYPISNKSDVYATFVKFKILVEKQFNYPIKQFQSDNGGEYCSTIFKHFLSDNGIFHRLSCPHTSQQNGLAERKHRHIVEMELTLLAQSGLPKKFWVDAFLTSIFIINRLPTKVLNFSSPFECLFHLPPDFSYFRSFGCQCFPCLRPYRPNKLSYRSTPCIFIGYCSNQKGFRCYDPSSRRVYISRNVIFDETVFPARVQSPLMDSSSSVPSTGNSLLLLPSPPSHIFPSSSLSPSVSPPYTTPIIPIDHDFSIPPDTPLDLNSPISSSPSNILEPLSSALTSSAPSYHIVTRSQTGHLKPRTYPDFHLYYSTRHPLRAWHAGVIISEPHSYAQAAAIPEWHLAMESEFQALLKNATWTLCPRPPGKNVVPSKWVFKCKRRPDGSIERLKAWLVAVGYLQRSGIDFFDTFSPIIKPSTVRMVLALAVSFNWDIRQLDVSNAFLHGILDEEVYMTQPKGFEDPTNPQFVCKLHKSIYGLKQAPRAWFHSLSTALLSLGFVSSQVDPSLFTYHRDSTHAFLLVYVDDILVTSNVRSFIDELISNLQLDFAMKDLGQLSYFLGIEATRDSSGLHLRQTRYIIDLLDRVNLIGIRPYRAPCVSGPKVSKFDGDPLLDPSEYRHTVGALQYITLTRPDIAYSVNQLCQHMQAPTTAHWTAAKRVLRYLKNTLDFGLLYKPGSFAINAYCDSDWAGDPDDRRSTCGYGVFVGPNLISWSAKKQPVVSKSSTEAEYRCLALVTAEVYWLRMLLCELEISLDSPPVIWCDNISALALASNPIFHARSKHIEVDYHFVREKVAHRDIILEHISTSIQPADIFTKGHTTDRFCFLRDKLAICDLPTNLRETVSDKDSDLPTSLQETVSDKDNDLSLSQM</sequence>
<dbReference type="EMBL" id="QGNW01000314">
    <property type="protein sequence ID" value="RVW77387.1"/>
    <property type="molecule type" value="Genomic_DNA"/>
</dbReference>
<evidence type="ECO:0000256" key="4">
    <source>
        <dbReference type="ARBA" id="ARBA00022801"/>
    </source>
</evidence>
<comment type="caution">
    <text evidence="7">The sequence shown here is derived from an EMBL/GenBank/DDBJ whole genome shotgun (WGS) entry which is preliminary data.</text>
</comment>
<dbReference type="PANTHER" id="PTHR42648">
    <property type="entry name" value="TRANSPOSASE, PUTATIVE-RELATED"/>
    <property type="match status" value="1"/>
</dbReference>
<dbReference type="InterPro" id="IPR012337">
    <property type="entry name" value="RNaseH-like_sf"/>
</dbReference>
<accession>A0A438GZ04</accession>